<dbReference type="CDD" id="cd01948">
    <property type="entry name" value="EAL"/>
    <property type="match status" value="1"/>
</dbReference>
<comment type="cofactor">
    <cofactor evidence="1">
        <name>Mg(2+)</name>
        <dbReference type="ChEBI" id="CHEBI:18420"/>
    </cofactor>
</comment>
<keyword evidence="2" id="KW-0812">Transmembrane</keyword>
<dbReference type="InterPro" id="IPR043128">
    <property type="entry name" value="Rev_trsase/Diguanyl_cyclase"/>
</dbReference>
<evidence type="ECO:0000313" key="6">
    <source>
        <dbReference type="Proteomes" id="UP000586119"/>
    </source>
</evidence>
<dbReference type="PROSITE" id="PS50883">
    <property type="entry name" value="EAL"/>
    <property type="match status" value="1"/>
</dbReference>
<feature type="transmembrane region" description="Helical" evidence="2">
    <location>
        <begin position="182"/>
        <end position="206"/>
    </location>
</feature>
<dbReference type="InterPro" id="IPR050706">
    <property type="entry name" value="Cyclic-di-GMP_PDE-like"/>
</dbReference>
<dbReference type="RefSeq" id="WP_179930896.1">
    <property type="nucleotide sequence ID" value="NZ_JACCDF010000011.1"/>
</dbReference>
<dbReference type="InterPro" id="IPR035919">
    <property type="entry name" value="EAL_sf"/>
</dbReference>
<evidence type="ECO:0000313" key="5">
    <source>
        <dbReference type="EMBL" id="NYS61564.1"/>
    </source>
</evidence>
<dbReference type="Gene3D" id="3.20.20.450">
    <property type="entry name" value="EAL domain"/>
    <property type="match status" value="1"/>
</dbReference>
<protein>
    <submittedName>
        <fullName evidence="5">Bifunctional diguanylate cyclase/phosphodiesterase</fullName>
    </submittedName>
</protein>
<comment type="caution">
    <text evidence="5">The sequence shown here is derived from an EMBL/GenBank/DDBJ whole genome shotgun (WGS) entry which is preliminary data.</text>
</comment>
<evidence type="ECO:0000259" key="4">
    <source>
        <dbReference type="PROSITE" id="PS50887"/>
    </source>
</evidence>
<feature type="domain" description="GGDEF" evidence="4">
    <location>
        <begin position="477"/>
        <end position="611"/>
    </location>
</feature>
<dbReference type="AlphaFoldDB" id="A0A7Z0LME7"/>
<keyword evidence="2" id="KW-1133">Transmembrane helix</keyword>
<evidence type="ECO:0000259" key="3">
    <source>
        <dbReference type="PROSITE" id="PS50883"/>
    </source>
</evidence>
<dbReference type="Gene3D" id="3.30.70.270">
    <property type="match status" value="1"/>
</dbReference>
<dbReference type="EMBL" id="JACCDF010000011">
    <property type="protein sequence ID" value="NYS61564.1"/>
    <property type="molecule type" value="Genomic_DNA"/>
</dbReference>
<feature type="transmembrane region" description="Helical" evidence="2">
    <location>
        <begin position="17"/>
        <end position="42"/>
    </location>
</feature>
<dbReference type="SUPFAM" id="SSF55073">
    <property type="entry name" value="Nucleotide cyclase"/>
    <property type="match status" value="1"/>
</dbReference>
<dbReference type="InterPro" id="IPR029787">
    <property type="entry name" value="Nucleotide_cyclase"/>
</dbReference>
<name>A0A7Z0LME7_9GAMM</name>
<dbReference type="FunFam" id="3.30.70.270:FF:000001">
    <property type="entry name" value="Diguanylate cyclase domain protein"/>
    <property type="match status" value="1"/>
</dbReference>
<dbReference type="PANTHER" id="PTHR33121:SF71">
    <property type="entry name" value="OXYGEN SENSOR PROTEIN DOSP"/>
    <property type="match status" value="1"/>
</dbReference>
<reference evidence="5 6" key="1">
    <citation type="journal article" date="2015" name="Int. J. Syst. Evol. Microbiol.">
        <title>Halomonas salicampi sp. nov., a halotolerant and alkalitolerant bacterium isolated from a saltern soil.</title>
        <authorList>
            <person name="Lee J.C."/>
            <person name="Kim Y.S."/>
            <person name="Yun B.S."/>
            <person name="Whang K.S."/>
        </authorList>
    </citation>
    <scope>NUCLEOTIDE SEQUENCE [LARGE SCALE GENOMIC DNA]</scope>
    <source>
        <strain evidence="5 6">BH103</strain>
    </source>
</reference>
<sequence length="862" mass="97488">MHSWYYRLHQPLTTLRGFVFCVILASALAVFLGVTLAASLLYEDIMRRQAAQTSQNIAEQTFNSMFEVMRRGWNREDLERFVDATKAAHENSPFDLEIYRGALVAELYGHITQPEMDRSIQNAFADGEQSVTHNDNITRRIYPMTARSECLACHTNAQVGDVLGVIDIHHDMNPVASEARQGYVVLFVIVSLVMLFAAGLVSSLAAGRVKRALDLFRTRLSSVNTVKDFRTLDVSDVDLSFDELNHAFGDINALAQRLKNVAVDKDILEFEIRLLSKFIITSDVVRDWREFIKDLLVDINTIIEAHTLMTIFQVEDEGYELEIFWYREPTQGDRQLLERIVTRQLEQNSHFQDDLAIVRITHHSVEHNGDIDSQAITISPEEIELETKSLLLDAPRIGGVVGIGVQSEIAKDPIRHIVIDGILSTLLNLVGSVKAIYKYTCDLEFYATRDPLTSLHNQRVFKDLLPYEVGRAKRHRESFSLLMLDMDNFKLVNDRHGHAFGDQFLQAFGKALAGAVRPGDFLSRYGGDEFTVILPDTGASQAYSVAQRITRELAEVVLMAPDGSPVRATTSVGIAVYPEHAEDPKDLFLLADNMMYKAKRQGKNCLALPEEDEVAAIYREVGEKNQMVLNALEEGRIVPYFQPIVDVNTGETNIHELLMRIEQDGRIVPAGEFIDIAESIGVIHRMDYLLIEKAFKQIHAQGYIGTLFINLSPRSLIIGEFINRIHQLAVDYEIDPKRIVFELTERETVSNLQLLEKFVLDLKLQGFNFAIDDFGSGYSSFHYLKQFPIDVIKIEGEFIRNMIDDDKYLAFVKSIVTLAKSLKVETIAEFIEDEAVMNAVRELGINYGQGYHLGRPGPDFLS</sequence>
<dbReference type="Pfam" id="PF00990">
    <property type="entry name" value="GGDEF"/>
    <property type="match status" value="1"/>
</dbReference>
<dbReference type="Gene3D" id="3.30.450.290">
    <property type="match status" value="1"/>
</dbReference>
<dbReference type="SUPFAM" id="SSF141868">
    <property type="entry name" value="EAL domain-like"/>
    <property type="match status" value="1"/>
</dbReference>
<dbReference type="SMART" id="SM00267">
    <property type="entry name" value="GGDEF"/>
    <property type="match status" value="1"/>
</dbReference>
<evidence type="ECO:0000256" key="2">
    <source>
        <dbReference type="SAM" id="Phobius"/>
    </source>
</evidence>
<proteinExistence type="predicted"/>
<dbReference type="GO" id="GO:0071111">
    <property type="term" value="F:cyclic-guanylate-specific phosphodiesterase activity"/>
    <property type="evidence" value="ECO:0007669"/>
    <property type="project" value="InterPro"/>
</dbReference>
<dbReference type="SMART" id="SM00052">
    <property type="entry name" value="EAL"/>
    <property type="match status" value="1"/>
</dbReference>
<dbReference type="InterPro" id="IPR001633">
    <property type="entry name" value="EAL_dom"/>
</dbReference>
<keyword evidence="2" id="KW-0472">Membrane</keyword>
<dbReference type="NCBIfam" id="TIGR00254">
    <property type="entry name" value="GGDEF"/>
    <property type="match status" value="1"/>
</dbReference>
<dbReference type="Proteomes" id="UP000586119">
    <property type="component" value="Unassembled WGS sequence"/>
</dbReference>
<gene>
    <name evidence="5" type="ORF">HZS81_12450</name>
</gene>
<dbReference type="CDD" id="cd01949">
    <property type="entry name" value="GGDEF"/>
    <property type="match status" value="1"/>
</dbReference>
<evidence type="ECO:0000256" key="1">
    <source>
        <dbReference type="ARBA" id="ARBA00001946"/>
    </source>
</evidence>
<accession>A0A7Z0LME7</accession>
<keyword evidence="6" id="KW-1185">Reference proteome</keyword>
<dbReference type="Pfam" id="PF00563">
    <property type="entry name" value="EAL"/>
    <property type="match status" value="1"/>
</dbReference>
<dbReference type="InterPro" id="IPR000160">
    <property type="entry name" value="GGDEF_dom"/>
</dbReference>
<organism evidence="5 6">
    <name type="scientific">Vreelandella salicampi</name>
    <dbReference type="NCBI Taxonomy" id="1449798"/>
    <lineage>
        <taxon>Bacteria</taxon>
        <taxon>Pseudomonadati</taxon>
        <taxon>Pseudomonadota</taxon>
        <taxon>Gammaproteobacteria</taxon>
        <taxon>Oceanospirillales</taxon>
        <taxon>Halomonadaceae</taxon>
        <taxon>Vreelandella</taxon>
    </lineage>
</organism>
<feature type="domain" description="EAL" evidence="3">
    <location>
        <begin position="621"/>
        <end position="862"/>
    </location>
</feature>
<dbReference type="PANTHER" id="PTHR33121">
    <property type="entry name" value="CYCLIC DI-GMP PHOSPHODIESTERASE PDEF"/>
    <property type="match status" value="1"/>
</dbReference>
<dbReference type="PROSITE" id="PS50887">
    <property type="entry name" value="GGDEF"/>
    <property type="match status" value="1"/>
</dbReference>